<evidence type="ECO:0000313" key="3">
    <source>
        <dbReference type="EMBL" id="EET07080.1"/>
    </source>
</evidence>
<evidence type="ECO:0000256" key="1">
    <source>
        <dbReference type="SAM" id="SignalP"/>
    </source>
</evidence>
<proteinExistence type="predicted"/>
<feature type="signal peptide" evidence="1">
    <location>
        <begin position="1"/>
        <end position="23"/>
    </location>
</feature>
<name>A0A0E1W1J4_BURPE</name>
<dbReference type="AlphaFoldDB" id="A0A0E1W1J4"/>
<organism evidence="3 4">
    <name type="scientific">Burkholderia pseudomallei 1710a</name>
    <dbReference type="NCBI Taxonomy" id="320371"/>
    <lineage>
        <taxon>Bacteria</taxon>
        <taxon>Pseudomonadati</taxon>
        <taxon>Pseudomonadota</taxon>
        <taxon>Betaproteobacteria</taxon>
        <taxon>Burkholderiales</taxon>
        <taxon>Burkholderiaceae</taxon>
        <taxon>Burkholderia</taxon>
        <taxon>pseudomallei group</taxon>
    </lineage>
</organism>
<evidence type="ECO:0000259" key="2">
    <source>
        <dbReference type="PROSITE" id="PS50933"/>
    </source>
</evidence>
<dbReference type="HOGENOM" id="CLU_107551_1_0_4"/>
<gene>
    <name evidence="3" type="ORF">BURPS1710A_0952</name>
</gene>
<feature type="domain" description="CHRD" evidence="2">
    <location>
        <begin position="24"/>
        <end position="144"/>
    </location>
</feature>
<dbReference type="SMART" id="SM00754">
    <property type="entry name" value="CHRD"/>
    <property type="match status" value="1"/>
</dbReference>
<reference evidence="3 4" key="2">
    <citation type="submission" date="2009-05" db="EMBL/GenBank/DDBJ databases">
        <authorList>
            <person name="Harkins D.M."/>
            <person name="DeShazer D."/>
            <person name="Woods D.E."/>
            <person name="Brinkac L.M."/>
            <person name="Brown K.A."/>
            <person name="Hung G.C."/>
            <person name="Tuanyok A."/>
            <person name="Zhang B."/>
            <person name="Nierman W.C."/>
        </authorList>
    </citation>
    <scope>NUCLEOTIDE SEQUENCE [LARGE SCALE GENOMIC DNA]</scope>
    <source>
        <strain evidence="3 4">1710a</strain>
    </source>
</reference>
<reference evidence="4" key="1">
    <citation type="submission" date="2007-08" db="EMBL/GenBank/DDBJ databases">
        <title>Annotation of Burkholderia pseudomallei 1710a.</title>
        <authorList>
            <person name="Harkins D.M."/>
            <person name="DeShazer D."/>
            <person name="Woods D.E."/>
            <person name="Brinkac L.M."/>
            <person name="Brown K.A."/>
            <person name="Hung G.C."/>
            <person name="Tuanyok A."/>
            <person name="Zhang B."/>
            <person name="Nierman W.C."/>
        </authorList>
    </citation>
    <scope>NUCLEOTIDE SEQUENCE [LARGE SCALE GENOMIC DNA]</scope>
    <source>
        <strain evidence="4">1710a</strain>
    </source>
</reference>
<feature type="chain" id="PRO_5002388143" evidence="1">
    <location>
        <begin position="24"/>
        <end position="144"/>
    </location>
</feature>
<dbReference type="RefSeq" id="WP_004526114.1">
    <property type="nucleotide sequence ID" value="NZ_CM000832.1"/>
</dbReference>
<keyword evidence="1" id="KW-0732">Signal</keyword>
<dbReference type="PROSITE" id="PS50933">
    <property type="entry name" value="CHRD"/>
    <property type="match status" value="1"/>
</dbReference>
<sequence length="144" mass="15099">MWTLRKIGVGMLVCALATGIAHAETVKLVANLQPSSEVPPTTSKGAGALDATYDTATRTLRWHATYRDLTGPATAAHFHGPAPVGQNAGVQVPIPKDALASPIVGEKALTDEQVGDLMAGKWYFNVHTKAHPAGEIRGQVLPAN</sequence>
<evidence type="ECO:0000313" key="4">
    <source>
        <dbReference type="Proteomes" id="UP000001812"/>
    </source>
</evidence>
<dbReference type="Pfam" id="PF07452">
    <property type="entry name" value="CHRD"/>
    <property type="match status" value="1"/>
</dbReference>
<protein>
    <submittedName>
        <fullName evidence="3">CHRD domain protein</fullName>
    </submittedName>
</protein>
<dbReference type="InterPro" id="IPR010895">
    <property type="entry name" value="CHRD"/>
</dbReference>
<accession>A0A0E1W1J4</accession>
<dbReference type="EMBL" id="CM000832">
    <property type="protein sequence ID" value="EET07080.1"/>
    <property type="molecule type" value="Genomic_DNA"/>
</dbReference>
<dbReference type="Proteomes" id="UP000001812">
    <property type="component" value="Chromosome I"/>
</dbReference>